<dbReference type="CDD" id="cd00075">
    <property type="entry name" value="HATPase"/>
    <property type="match status" value="1"/>
</dbReference>
<keyword evidence="2" id="KW-0547">Nucleotide-binding</keyword>
<comment type="caution">
    <text evidence="2">The sequence shown here is derived from an EMBL/GenBank/DDBJ whole genome shotgun (WGS) entry which is preliminary data.</text>
</comment>
<organism evidence="2 3">
    <name type="scientific">Flavobacterium petrolei</name>
    <dbReference type="NCBI Taxonomy" id="2259594"/>
    <lineage>
        <taxon>Bacteria</taxon>
        <taxon>Pseudomonadati</taxon>
        <taxon>Bacteroidota</taxon>
        <taxon>Flavobacteriia</taxon>
        <taxon>Flavobacteriales</taxon>
        <taxon>Flavobacteriaceae</taxon>
        <taxon>Flavobacterium</taxon>
    </lineage>
</organism>
<proteinExistence type="predicted"/>
<evidence type="ECO:0000313" key="3">
    <source>
        <dbReference type="Proteomes" id="UP000253235"/>
    </source>
</evidence>
<keyword evidence="3" id="KW-1185">Reference proteome</keyword>
<name>A0A482TXX5_9FLAO</name>
<reference evidence="2 3" key="1">
    <citation type="submission" date="2019-01" db="EMBL/GenBank/DDBJ databases">
        <title>Flavobacterium sp. nov. isolated from arctic soil.</title>
        <authorList>
            <person name="Kim D.-U."/>
        </authorList>
    </citation>
    <scope>NUCLEOTIDE SEQUENCE [LARGE SCALE GENOMIC DNA]</scope>
    <source>
        <strain evidence="2 3">Kopri-42</strain>
    </source>
</reference>
<dbReference type="AlphaFoldDB" id="A0A482TXX5"/>
<dbReference type="Pfam" id="PF02518">
    <property type="entry name" value="HATPase_c"/>
    <property type="match status" value="1"/>
</dbReference>
<dbReference type="OrthoDB" id="1301080at2"/>
<dbReference type="RefSeq" id="WP_129752517.1">
    <property type="nucleotide sequence ID" value="NZ_QNVY02000001.1"/>
</dbReference>
<evidence type="ECO:0000259" key="1">
    <source>
        <dbReference type="PROSITE" id="PS50109"/>
    </source>
</evidence>
<dbReference type="InterPro" id="IPR003594">
    <property type="entry name" value="HATPase_dom"/>
</dbReference>
<dbReference type="Gene3D" id="3.30.565.10">
    <property type="entry name" value="Histidine kinase-like ATPase, C-terminal domain"/>
    <property type="match status" value="1"/>
</dbReference>
<dbReference type="PROSITE" id="PS50109">
    <property type="entry name" value="HIS_KIN"/>
    <property type="match status" value="1"/>
</dbReference>
<keyword evidence="2" id="KW-0067">ATP-binding</keyword>
<dbReference type="Proteomes" id="UP000253235">
    <property type="component" value="Unassembled WGS sequence"/>
</dbReference>
<feature type="domain" description="Histidine kinase" evidence="1">
    <location>
        <begin position="41"/>
        <end position="142"/>
    </location>
</feature>
<dbReference type="InterPro" id="IPR036890">
    <property type="entry name" value="HATPase_C_sf"/>
</dbReference>
<dbReference type="EMBL" id="QNVY02000001">
    <property type="protein sequence ID" value="RYJ52772.1"/>
    <property type="molecule type" value="Genomic_DNA"/>
</dbReference>
<protein>
    <submittedName>
        <fullName evidence="2">ATP-binding protein</fullName>
    </submittedName>
</protein>
<gene>
    <name evidence="2" type="ORF">DR871_001590</name>
</gene>
<dbReference type="GO" id="GO:0005524">
    <property type="term" value="F:ATP binding"/>
    <property type="evidence" value="ECO:0007669"/>
    <property type="project" value="UniProtKB-KW"/>
</dbReference>
<accession>A0A482TXX5</accession>
<sequence>MNIFLEVLQKISKPLSTAKKRIMYDVDAVNLKINKDYYFYILDELIDNALKFSKSYAKFLISGKKIDDEYIIVIRDFGNGFIIKATNPTHKKKLQSKKKRKKGQGLAILICEKIVKTFKGKFEIKTNKNEGTVVSMIFPLTNAEID</sequence>
<dbReference type="InterPro" id="IPR005467">
    <property type="entry name" value="His_kinase_dom"/>
</dbReference>
<dbReference type="SUPFAM" id="SSF55874">
    <property type="entry name" value="ATPase domain of HSP90 chaperone/DNA topoisomerase II/histidine kinase"/>
    <property type="match status" value="1"/>
</dbReference>
<evidence type="ECO:0000313" key="2">
    <source>
        <dbReference type="EMBL" id="RYJ52772.1"/>
    </source>
</evidence>